<dbReference type="InterPro" id="IPR013324">
    <property type="entry name" value="RNA_pol_sigma_r3/r4-like"/>
</dbReference>
<keyword evidence="2" id="KW-1185">Reference proteome</keyword>
<dbReference type="Proteomes" id="UP000515312">
    <property type="component" value="Chromosome"/>
</dbReference>
<gene>
    <name evidence="1" type="ORF">H7849_01765</name>
</gene>
<sequence length="80" mass="9035">MRSATDHNLSNNALQYGPFANVLALGDFERFVYVLSVLEGYTDRECSVLLNSSLQEIEQTRSRALQHMAEVDSEGTLRQK</sequence>
<dbReference type="EMBL" id="CP060394">
    <property type="protein sequence ID" value="QNI32759.1"/>
    <property type="molecule type" value="Genomic_DNA"/>
</dbReference>
<accession>A0A7G8BJN9</accession>
<name>A0A7G8BJN9_9BACT</name>
<dbReference type="SUPFAM" id="SSF88659">
    <property type="entry name" value="Sigma3 and sigma4 domains of RNA polymerase sigma factors"/>
    <property type="match status" value="1"/>
</dbReference>
<reference evidence="1 2" key="1">
    <citation type="submission" date="2020-08" db="EMBL/GenBank/DDBJ databases">
        <title>Edaphobacter telluris sp. nov. and Acidobacterium dinghuensis sp. nov., two acidobacteria isolated from forest soil.</title>
        <authorList>
            <person name="Fu J."/>
            <person name="Qiu L."/>
        </authorList>
    </citation>
    <scope>NUCLEOTIDE SEQUENCE [LARGE SCALE GENOMIC DNA]</scope>
    <source>
        <strain evidence="1">4Y35</strain>
    </source>
</reference>
<dbReference type="KEGG" id="adin:H7849_01765"/>
<evidence type="ECO:0000313" key="1">
    <source>
        <dbReference type="EMBL" id="QNI32759.1"/>
    </source>
</evidence>
<evidence type="ECO:0000313" key="2">
    <source>
        <dbReference type="Proteomes" id="UP000515312"/>
    </source>
</evidence>
<proteinExistence type="predicted"/>
<dbReference type="RefSeq" id="WP_186743713.1">
    <property type="nucleotide sequence ID" value="NZ_CP060394.1"/>
</dbReference>
<organism evidence="1 2">
    <name type="scientific">Alloacidobacterium dinghuense</name>
    <dbReference type="NCBI Taxonomy" id="2763107"/>
    <lineage>
        <taxon>Bacteria</taxon>
        <taxon>Pseudomonadati</taxon>
        <taxon>Acidobacteriota</taxon>
        <taxon>Terriglobia</taxon>
        <taxon>Terriglobales</taxon>
        <taxon>Acidobacteriaceae</taxon>
        <taxon>Alloacidobacterium</taxon>
    </lineage>
</organism>
<dbReference type="AlphaFoldDB" id="A0A7G8BJN9"/>
<protein>
    <submittedName>
        <fullName evidence="1">Uncharacterized protein</fullName>
    </submittedName>
</protein>